<keyword evidence="5 12" id="KW-0812">Transmembrane</keyword>
<dbReference type="GO" id="GO:0009279">
    <property type="term" value="C:cell outer membrane"/>
    <property type="evidence" value="ECO:0007669"/>
    <property type="project" value="UniProtKB-SubCell"/>
</dbReference>
<reference evidence="16 17" key="1">
    <citation type="submission" date="2019-07" db="EMBL/GenBank/DDBJ databases">
        <title>Whole genome shotgun sequence of Swaminathania salitolerans NBRC 104436.</title>
        <authorList>
            <person name="Hosoyama A."/>
            <person name="Uohara A."/>
            <person name="Ohji S."/>
            <person name="Ichikawa N."/>
        </authorList>
    </citation>
    <scope>NUCLEOTIDE SEQUENCE [LARGE SCALE GENOMIC DNA]</scope>
    <source>
        <strain evidence="16 17">NBRC 104436</strain>
    </source>
</reference>
<evidence type="ECO:0000256" key="7">
    <source>
        <dbReference type="ARBA" id="ARBA00023004"/>
    </source>
</evidence>
<comment type="similarity">
    <text evidence="12 13">Belongs to the TonB-dependent receptor family.</text>
</comment>
<dbReference type="Pfam" id="PF00593">
    <property type="entry name" value="TonB_dep_Rec_b-barrel"/>
    <property type="match status" value="1"/>
</dbReference>
<evidence type="ECO:0000256" key="12">
    <source>
        <dbReference type="PROSITE-ProRule" id="PRU01360"/>
    </source>
</evidence>
<dbReference type="PANTHER" id="PTHR32552:SF89">
    <property type="entry name" value="CATECHOLATE SIDEROPHORE RECEPTOR FIU"/>
    <property type="match status" value="1"/>
</dbReference>
<evidence type="ECO:0000256" key="13">
    <source>
        <dbReference type="RuleBase" id="RU003357"/>
    </source>
</evidence>
<keyword evidence="11 12" id="KW-0998">Cell outer membrane</keyword>
<evidence type="ECO:0000256" key="11">
    <source>
        <dbReference type="ARBA" id="ARBA00023237"/>
    </source>
</evidence>
<dbReference type="Gene3D" id="2.40.170.20">
    <property type="entry name" value="TonB-dependent receptor, beta-barrel domain"/>
    <property type="match status" value="1"/>
</dbReference>
<keyword evidence="3 12" id="KW-1134">Transmembrane beta strand</keyword>
<evidence type="ECO:0000256" key="9">
    <source>
        <dbReference type="ARBA" id="ARBA00023077"/>
    </source>
</evidence>
<dbReference type="InterPro" id="IPR000531">
    <property type="entry name" value="Beta-barrel_TonB"/>
</dbReference>
<keyword evidence="16" id="KW-0675">Receptor</keyword>
<dbReference type="GO" id="GO:0015344">
    <property type="term" value="F:siderophore uptake transmembrane transporter activity"/>
    <property type="evidence" value="ECO:0007669"/>
    <property type="project" value="TreeGrafter"/>
</dbReference>
<dbReference type="Pfam" id="PF07715">
    <property type="entry name" value="Plug"/>
    <property type="match status" value="1"/>
</dbReference>
<proteinExistence type="inferred from homology"/>
<keyword evidence="9 13" id="KW-0798">TonB box</keyword>
<protein>
    <submittedName>
        <fullName evidence="16">TonB-dependent receptor</fullName>
    </submittedName>
</protein>
<comment type="caution">
    <text evidence="16">The sequence shown here is derived from an EMBL/GenBank/DDBJ whole genome shotgun (WGS) entry which is preliminary data.</text>
</comment>
<organism evidence="16 17">
    <name type="scientific">Swaminathania salitolerans</name>
    <dbReference type="NCBI Taxonomy" id="182838"/>
    <lineage>
        <taxon>Bacteria</taxon>
        <taxon>Pseudomonadati</taxon>
        <taxon>Pseudomonadota</taxon>
        <taxon>Alphaproteobacteria</taxon>
        <taxon>Acetobacterales</taxon>
        <taxon>Acetobacteraceae</taxon>
        <taxon>Swaminathania</taxon>
    </lineage>
</organism>
<evidence type="ECO:0000256" key="8">
    <source>
        <dbReference type="ARBA" id="ARBA00023065"/>
    </source>
</evidence>
<keyword evidence="2 12" id="KW-0813">Transport</keyword>
<feature type="domain" description="TonB-dependent receptor-like beta-barrel" evidence="14">
    <location>
        <begin position="287"/>
        <end position="750"/>
    </location>
</feature>
<dbReference type="InterPro" id="IPR012910">
    <property type="entry name" value="Plug_dom"/>
</dbReference>
<evidence type="ECO:0000313" key="17">
    <source>
        <dbReference type="Proteomes" id="UP000321405"/>
    </source>
</evidence>
<evidence type="ECO:0000259" key="14">
    <source>
        <dbReference type="Pfam" id="PF00593"/>
    </source>
</evidence>
<dbReference type="InterPro" id="IPR039426">
    <property type="entry name" value="TonB-dep_rcpt-like"/>
</dbReference>
<feature type="domain" description="TonB-dependent receptor plug" evidence="15">
    <location>
        <begin position="81"/>
        <end position="178"/>
    </location>
</feature>
<keyword evidence="4" id="KW-0410">Iron transport</keyword>
<dbReference type="AlphaFoldDB" id="A0A511BNT0"/>
<dbReference type="EMBL" id="BJVC01000002">
    <property type="protein sequence ID" value="GEL02006.1"/>
    <property type="molecule type" value="Genomic_DNA"/>
</dbReference>
<name>A0A511BNT0_9PROT</name>
<dbReference type="InterPro" id="IPR037066">
    <property type="entry name" value="Plug_dom_sf"/>
</dbReference>
<dbReference type="InterPro" id="IPR036942">
    <property type="entry name" value="Beta-barrel_TonB_sf"/>
</dbReference>
<evidence type="ECO:0000256" key="2">
    <source>
        <dbReference type="ARBA" id="ARBA00022448"/>
    </source>
</evidence>
<dbReference type="OrthoDB" id="593427at2"/>
<evidence type="ECO:0000256" key="3">
    <source>
        <dbReference type="ARBA" id="ARBA00022452"/>
    </source>
</evidence>
<dbReference type="Gene3D" id="2.170.130.10">
    <property type="entry name" value="TonB-dependent receptor, plug domain"/>
    <property type="match status" value="1"/>
</dbReference>
<keyword evidence="7" id="KW-0408">Iron</keyword>
<sequence length="800" mass="86955">MPNTQRLPLRLTDCRSDKDRPKCSFLRGALLLAASLPLQPVAWAETGVGKHPGHDRPVEHIVVQARDAEPGGGLIRPEHGTKAVSVVDAHFIATQAPISTAYQLSALLPGANVAASDPMGLSPQTTISVRGLGGDAIGYVLEGMPMNDLAYYSGYPSQFADSENYRSIALAQGAADLDSPVLNAAGGLMSLRFRDPAREFGGMVSASYGSYGTNRQFLRLDTGTIARTGLRGFVSYSHTGAHNWRGPGGNQRHHVDFKLVRPIGDSSQIGFVGSWNSTVTGYYPQLTKDAFRMAGIGGDNVLAAHFDRSDTTRATSYYRLWRQPERTLYLGLPVSLRLADRLTLTTTAYAQGAYGNVPGGSTLPVEGLWLGTSQLDQSLPLRPGEDGQALVRANYTQRSYRSGFTSELAWKTRWNELILGYWFDYGDDHEVQSFSPVSPGGDAPNIWGNGQRGFIRLDDGTRFLAGDNHTVSMTNALFIGDRMHFLSDRLLLSFGFREVMINRDGTNALPGPQYHVGSNGTAPLPRFGLRYQIASRHQIFMNATTNFRAPSLTAFYNLYDPTSGAPEIEGKSNLKNEYSISEEIGYRYAGPRVTGSITFFNYNFTNRQITTLVPVNAVPVQSTINAGGQTSRGLDVELGLRPWHHFAPYLSGEYLHATIDNDIAANGDLLPTAGKRAVRSPALQASAGLAYDDGHIFGFASLHYTGRQYATFTNDERISDRTTGDLSLGYRFSSRGRMKAPSIRLNLINLTNEHFLSGVADPTLNARDTAGRYGTLIAGSAPDYYVGGGFSALATFATGF</sequence>
<evidence type="ECO:0000313" key="16">
    <source>
        <dbReference type="EMBL" id="GEL02006.1"/>
    </source>
</evidence>
<accession>A0A511BNT0</accession>
<keyword evidence="10 12" id="KW-0472">Membrane</keyword>
<dbReference type="RefSeq" id="WP_147093009.1">
    <property type="nucleotide sequence ID" value="NZ_BJVC01000002.1"/>
</dbReference>
<dbReference type="SUPFAM" id="SSF56935">
    <property type="entry name" value="Porins"/>
    <property type="match status" value="1"/>
</dbReference>
<keyword evidence="17" id="KW-1185">Reference proteome</keyword>
<dbReference type="Proteomes" id="UP000321405">
    <property type="component" value="Unassembled WGS sequence"/>
</dbReference>
<evidence type="ECO:0000256" key="4">
    <source>
        <dbReference type="ARBA" id="ARBA00022496"/>
    </source>
</evidence>
<evidence type="ECO:0000256" key="5">
    <source>
        <dbReference type="ARBA" id="ARBA00022692"/>
    </source>
</evidence>
<evidence type="ECO:0000259" key="15">
    <source>
        <dbReference type="Pfam" id="PF07715"/>
    </source>
</evidence>
<evidence type="ECO:0000256" key="10">
    <source>
        <dbReference type="ARBA" id="ARBA00023136"/>
    </source>
</evidence>
<keyword evidence="6" id="KW-0732">Signal</keyword>
<dbReference type="PANTHER" id="PTHR32552">
    <property type="entry name" value="FERRICHROME IRON RECEPTOR-RELATED"/>
    <property type="match status" value="1"/>
</dbReference>
<evidence type="ECO:0000256" key="6">
    <source>
        <dbReference type="ARBA" id="ARBA00022729"/>
    </source>
</evidence>
<comment type="subcellular location">
    <subcellularLocation>
        <location evidence="1 12">Cell outer membrane</location>
        <topology evidence="1 12">Multi-pass membrane protein</topology>
    </subcellularLocation>
</comment>
<keyword evidence="8" id="KW-0406">Ion transport</keyword>
<gene>
    <name evidence="16" type="ORF">SSA02_11690</name>
</gene>
<evidence type="ECO:0000256" key="1">
    <source>
        <dbReference type="ARBA" id="ARBA00004571"/>
    </source>
</evidence>
<dbReference type="PROSITE" id="PS52016">
    <property type="entry name" value="TONB_DEPENDENT_REC_3"/>
    <property type="match status" value="1"/>
</dbReference>